<evidence type="ECO:0000256" key="1">
    <source>
        <dbReference type="ARBA" id="ARBA00001353"/>
    </source>
</evidence>
<dbReference type="PANTHER" id="PTHR42844">
    <property type="entry name" value="DIHYDRONEOPTERIN ALDOLASE 1-RELATED"/>
    <property type="match status" value="1"/>
</dbReference>
<dbReference type="GO" id="GO:0004150">
    <property type="term" value="F:dihydroneopterin aldolase activity"/>
    <property type="evidence" value="ECO:0007669"/>
    <property type="project" value="UniProtKB-EC"/>
</dbReference>
<evidence type="ECO:0000256" key="3">
    <source>
        <dbReference type="ARBA" id="ARBA00005708"/>
    </source>
</evidence>
<protein>
    <recommendedName>
        <fullName evidence="4">dihydroneopterin aldolase</fullName>
        <ecNumber evidence="4">4.1.2.25</ecNumber>
    </recommendedName>
    <alternativeName>
        <fullName evidence="7">7,8-dihydroneopterin aldolase</fullName>
    </alternativeName>
</protein>
<gene>
    <name evidence="9" type="ORF">AU468_00520</name>
</gene>
<dbReference type="GO" id="GO:0046656">
    <property type="term" value="P:folic acid biosynthetic process"/>
    <property type="evidence" value="ECO:0007669"/>
    <property type="project" value="UniProtKB-KW"/>
</dbReference>
<dbReference type="Pfam" id="PF02152">
    <property type="entry name" value="FolB"/>
    <property type="match status" value="1"/>
</dbReference>
<evidence type="ECO:0000313" key="10">
    <source>
        <dbReference type="Proteomes" id="UP000237350"/>
    </source>
</evidence>
<name>A0A2S4K1P8_9SPIO</name>
<dbReference type="SUPFAM" id="SSF55620">
    <property type="entry name" value="Tetrahydrobiopterin biosynthesis enzymes-like"/>
    <property type="match status" value="1"/>
</dbReference>
<evidence type="ECO:0000256" key="7">
    <source>
        <dbReference type="ARBA" id="ARBA00032903"/>
    </source>
</evidence>
<dbReference type="RefSeq" id="WP_103679036.1">
    <property type="nucleotide sequence ID" value="NZ_LPWH01000001.1"/>
</dbReference>
<dbReference type="EMBL" id="LPWH01000001">
    <property type="protein sequence ID" value="POR05691.1"/>
    <property type="molecule type" value="Genomic_DNA"/>
</dbReference>
<accession>A0A2S4K1P8</accession>
<evidence type="ECO:0000256" key="2">
    <source>
        <dbReference type="ARBA" id="ARBA00005013"/>
    </source>
</evidence>
<keyword evidence="10" id="KW-1185">Reference proteome</keyword>
<keyword evidence="5" id="KW-0289">Folate biosynthesis</keyword>
<feature type="domain" description="Dihydroneopterin aldolase/epimerase" evidence="8">
    <location>
        <begin position="5"/>
        <end position="113"/>
    </location>
</feature>
<comment type="catalytic activity">
    <reaction evidence="1">
        <text>7,8-dihydroneopterin = 6-hydroxymethyl-7,8-dihydropterin + glycolaldehyde</text>
        <dbReference type="Rhea" id="RHEA:10540"/>
        <dbReference type="ChEBI" id="CHEBI:17001"/>
        <dbReference type="ChEBI" id="CHEBI:17071"/>
        <dbReference type="ChEBI" id="CHEBI:44841"/>
        <dbReference type="EC" id="4.1.2.25"/>
    </reaction>
</comment>
<reference evidence="10" key="1">
    <citation type="submission" date="2015-12" db="EMBL/GenBank/DDBJ databases">
        <authorList>
            <person name="Lodha T.D."/>
            <person name="Chintalapati S."/>
            <person name="Chintalapati V.R."/>
            <person name="Sravanthi T."/>
        </authorList>
    </citation>
    <scope>NUCLEOTIDE SEQUENCE [LARGE SCALE GENOMIC DNA]</scope>
    <source>
        <strain evidence="10">JC133</strain>
    </source>
</reference>
<comment type="caution">
    <text evidence="9">The sequence shown here is derived from an EMBL/GenBank/DDBJ whole genome shotgun (WGS) entry which is preliminary data.</text>
</comment>
<dbReference type="AlphaFoldDB" id="A0A2S4K1P8"/>
<evidence type="ECO:0000256" key="4">
    <source>
        <dbReference type="ARBA" id="ARBA00013043"/>
    </source>
</evidence>
<keyword evidence="6" id="KW-0456">Lyase</keyword>
<dbReference type="PANTHER" id="PTHR42844:SF1">
    <property type="entry name" value="DIHYDRONEOPTERIN ALDOLASE 1-RELATED"/>
    <property type="match status" value="1"/>
</dbReference>
<dbReference type="InterPro" id="IPR006157">
    <property type="entry name" value="FolB_dom"/>
</dbReference>
<dbReference type="Proteomes" id="UP000237350">
    <property type="component" value="Unassembled WGS sequence"/>
</dbReference>
<evidence type="ECO:0000256" key="6">
    <source>
        <dbReference type="ARBA" id="ARBA00023239"/>
    </source>
</evidence>
<dbReference type="InterPro" id="IPR043133">
    <property type="entry name" value="GTP-CH-I_C/QueF"/>
</dbReference>
<evidence type="ECO:0000313" key="9">
    <source>
        <dbReference type="EMBL" id="POR05691.1"/>
    </source>
</evidence>
<dbReference type="EC" id="4.1.2.25" evidence="4"/>
<dbReference type="InterPro" id="IPR006156">
    <property type="entry name" value="Dihydroneopterin_aldolase"/>
</dbReference>
<dbReference type="SMART" id="SM00905">
    <property type="entry name" value="FolB"/>
    <property type="match status" value="1"/>
</dbReference>
<organism evidence="9 10">
    <name type="scientific">Alkalispirochaeta sphaeroplastigenens</name>
    <dbReference type="NCBI Taxonomy" id="1187066"/>
    <lineage>
        <taxon>Bacteria</taxon>
        <taxon>Pseudomonadati</taxon>
        <taxon>Spirochaetota</taxon>
        <taxon>Spirochaetia</taxon>
        <taxon>Spirochaetales</taxon>
        <taxon>Spirochaetaceae</taxon>
        <taxon>Alkalispirochaeta</taxon>
    </lineage>
</organism>
<dbReference type="GO" id="GO:0005737">
    <property type="term" value="C:cytoplasm"/>
    <property type="evidence" value="ECO:0007669"/>
    <property type="project" value="TreeGrafter"/>
</dbReference>
<comment type="similarity">
    <text evidence="3">Belongs to the DHNA family.</text>
</comment>
<evidence type="ECO:0000259" key="8">
    <source>
        <dbReference type="SMART" id="SM00905"/>
    </source>
</evidence>
<dbReference type="Gene3D" id="3.30.1130.10">
    <property type="match status" value="1"/>
</dbReference>
<proteinExistence type="inferred from homology"/>
<comment type="pathway">
    <text evidence="2">Cofactor biosynthesis; tetrahydrofolate biosynthesis; 2-amino-4-hydroxy-6-hydroxymethyl-7,8-dihydropteridine diphosphate from 7,8-dihydroneopterin triphosphate: step 3/4.</text>
</comment>
<sequence>MRGTTGFRDQEVSCIIGVRPAERHTEQPLLVDLALEYDFSRPAASDDVADAVDYSAVARLVTAHLQEKRYGLLEAAAVGVASLVTTAYPVVSRVVVELRKPRALPGSAVSYVRLDTARE</sequence>
<dbReference type="OrthoDB" id="9810587at2"/>
<evidence type="ECO:0000256" key="5">
    <source>
        <dbReference type="ARBA" id="ARBA00022909"/>
    </source>
</evidence>
<dbReference type="NCBIfam" id="TIGR00526">
    <property type="entry name" value="folB_dom"/>
    <property type="match status" value="1"/>
</dbReference>